<proteinExistence type="predicted"/>
<evidence type="ECO:0000313" key="2">
    <source>
        <dbReference type="EMBL" id="ETN77335.1"/>
    </source>
</evidence>
<sequence length="91" mass="10437">MHIFSVNSTVKQPRNDEKVLNENKELPQLSQSSRGRTPRQFVIDTDDNGVEKGRRNKKQILPQLASPNTLAKAQKEKDICEYGFFFADLCK</sequence>
<protein>
    <submittedName>
        <fullName evidence="2">Uncharacterized protein</fullName>
    </submittedName>
</protein>
<organism evidence="2 3">
    <name type="scientific">Necator americanus</name>
    <name type="common">Human hookworm</name>
    <dbReference type="NCBI Taxonomy" id="51031"/>
    <lineage>
        <taxon>Eukaryota</taxon>
        <taxon>Metazoa</taxon>
        <taxon>Ecdysozoa</taxon>
        <taxon>Nematoda</taxon>
        <taxon>Chromadorea</taxon>
        <taxon>Rhabditida</taxon>
        <taxon>Rhabditina</taxon>
        <taxon>Rhabditomorpha</taxon>
        <taxon>Strongyloidea</taxon>
        <taxon>Ancylostomatidae</taxon>
        <taxon>Bunostominae</taxon>
        <taxon>Necator</taxon>
    </lineage>
</organism>
<accession>W2T5Q0</accession>
<dbReference type="KEGG" id="nai:NECAME_03236"/>
<feature type="region of interest" description="Disordered" evidence="1">
    <location>
        <begin position="1"/>
        <end position="62"/>
    </location>
</feature>
<name>W2T5Q0_NECAM</name>
<feature type="compositionally biased region" description="Polar residues" evidence="1">
    <location>
        <begin position="1"/>
        <end position="12"/>
    </location>
</feature>
<dbReference type="AlphaFoldDB" id="W2T5Q0"/>
<keyword evidence="3" id="KW-1185">Reference proteome</keyword>
<gene>
    <name evidence="2" type="ORF">NECAME_03236</name>
</gene>
<reference evidence="3" key="1">
    <citation type="journal article" date="2014" name="Nat. Genet.">
        <title>Genome of the human hookworm Necator americanus.</title>
        <authorList>
            <person name="Tang Y.T."/>
            <person name="Gao X."/>
            <person name="Rosa B.A."/>
            <person name="Abubucker S."/>
            <person name="Hallsworth-Pepin K."/>
            <person name="Martin J."/>
            <person name="Tyagi R."/>
            <person name="Heizer E."/>
            <person name="Zhang X."/>
            <person name="Bhonagiri-Palsikar V."/>
            <person name="Minx P."/>
            <person name="Warren W.C."/>
            <person name="Wang Q."/>
            <person name="Zhan B."/>
            <person name="Hotez P.J."/>
            <person name="Sternberg P.W."/>
            <person name="Dougall A."/>
            <person name="Gaze S.T."/>
            <person name="Mulvenna J."/>
            <person name="Sotillo J."/>
            <person name="Ranganathan S."/>
            <person name="Rabelo E.M."/>
            <person name="Wilson R.K."/>
            <person name="Felgner P.L."/>
            <person name="Bethony J."/>
            <person name="Hawdon J.M."/>
            <person name="Gasser R.B."/>
            <person name="Loukas A."/>
            <person name="Mitreva M."/>
        </authorList>
    </citation>
    <scope>NUCLEOTIDE SEQUENCE [LARGE SCALE GENOMIC DNA]</scope>
</reference>
<evidence type="ECO:0000313" key="3">
    <source>
        <dbReference type="Proteomes" id="UP000053676"/>
    </source>
</evidence>
<dbReference type="EMBL" id="KI660178">
    <property type="protein sequence ID" value="ETN77335.1"/>
    <property type="molecule type" value="Genomic_DNA"/>
</dbReference>
<dbReference type="OrthoDB" id="5853447at2759"/>
<dbReference type="Proteomes" id="UP000053676">
    <property type="component" value="Unassembled WGS sequence"/>
</dbReference>
<evidence type="ECO:0000256" key="1">
    <source>
        <dbReference type="SAM" id="MobiDB-lite"/>
    </source>
</evidence>
<feature type="compositionally biased region" description="Basic and acidic residues" evidence="1">
    <location>
        <begin position="13"/>
        <end position="25"/>
    </location>
</feature>